<dbReference type="AlphaFoldDB" id="A0A1V2DUF9"/>
<evidence type="ECO:0000256" key="3">
    <source>
        <dbReference type="SAM" id="SignalP"/>
    </source>
</evidence>
<protein>
    <submittedName>
        <fullName evidence="4">Sugar ABC transporter substrate-binding protein</fullName>
    </submittedName>
</protein>
<name>A0A1V2DUF9_9GAMM</name>
<evidence type="ECO:0000256" key="1">
    <source>
        <dbReference type="ARBA" id="ARBA00004418"/>
    </source>
</evidence>
<dbReference type="EMBL" id="MSCW01000004">
    <property type="protein sequence ID" value="ONF44323.1"/>
    <property type="molecule type" value="Genomic_DNA"/>
</dbReference>
<evidence type="ECO:0000313" key="4">
    <source>
        <dbReference type="EMBL" id="ONF44323.1"/>
    </source>
</evidence>
<dbReference type="STRING" id="135739.BTO32_04860"/>
<comment type="subcellular location">
    <subcellularLocation>
        <location evidence="1">Periplasm</location>
    </subcellularLocation>
</comment>
<dbReference type="InterPro" id="IPR050490">
    <property type="entry name" value="Bact_solute-bd_prot1"/>
</dbReference>
<dbReference type="Pfam" id="PF01547">
    <property type="entry name" value="SBP_bac_1"/>
    <property type="match status" value="1"/>
</dbReference>
<dbReference type="Gene3D" id="3.40.190.10">
    <property type="entry name" value="Periplasmic binding protein-like II"/>
    <property type="match status" value="2"/>
</dbReference>
<dbReference type="PANTHER" id="PTHR43649:SF12">
    <property type="entry name" value="DIACETYLCHITOBIOSE BINDING PROTEIN DASA"/>
    <property type="match status" value="1"/>
</dbReference>
<reference evidence="4 5" key="1">
    <citation type="submission" date="2016-12" db="EMBL/GenBank/DDBJ databases">
        <title>Marinobacter lutaoensis whole genome sequencing.</title>
        <authorList>
            <person name="Verma A."/>
            <person name="Krishnamurthi S."/>
        </authorList>
    </citation>
    <scope>NUCLEOTIDE SEQUENCE [LARGE SCALE GENOMIC DNA]</scope>
    <source>
        <strain evidence="4 5">T5054</strain>
    </source>
</reference>
<dbReference type="CDD" id="cd13585">
    <property type="entry name" value="PBP2_TMBP_like"/>
    <property type="match status" value="1"/>
</dbReference>
<proteinExistence type="inferred from homology"/>
<dbReference type="InterPro" id="IPR006059">
    <property type="entry name" value="SBP"/>
</dbReference>
<feature type="chain" id="PRO_5012956936" evidence="3">
    <location>
        <begin position="23"/>
        <end position="437"/>
    </location>
</feature>
<comment type="caution">
    <text evidence="4">The sequence shown here is derived from an EMBL/GenBank/DDBJ whole genome shotgun (WGS) entry which is preliminary data.</text>
</comment>
<keyword evidence="5" id="KW-1185">Reference proteome</keyword>
<keyword evidence="3" id="KW-0732">Signal</keyword>
<gene>
    <name evidence="4" type="ORF">BTO32_04860</name>
</gene>
<dbReference type="OrthoDB" id="9804061at2"/>
<feature type="signal peptide" evidence="3">
    <location>
        <begin position="1"/>
        <end position="22"/>
    </location>
</feature>
<accession>A0A1V2DUF9</accession>
<organism evidence="4 5">
    <name type="scientific">Marinobacter lutaoensis</name>
    <dbReference type="NCBI Taxonomy" id="135739"/>
    <lineage>
        <taxon>Bacteria</taxon>
        <taxon>Pseudomonadati</taxon>
        <taxon>Pseudomonadota</taxon>
        <taxon>Gammaproteobacteria</taxon>
        <taxon>Pseudomonadales</taxon>
        <taxon>Marinobacteraceae</taxon>
        <taxon>Marinobacter</taxon>
    </lineage>
</organism>
<comment type="similarity">
    <text evidence="2">Belongs to the bacterial solute-binding protein 1 family.</text>
</comment>
<dbReference type="SUPFAM" id="SSF53850">
    <property type="entry name" value="Periplasmic binding protein-like II"/>
    <property type="match status" value="1"/>
</dbReference>
<sequence>MKTRLVPVLMASAIAMSSTAWASTTVTIGTVNNGDMVRMQKLSAEFEKTHPDIRLDWVVLEENVLRQRLTTDIATEGGQFDLMTIGLYETGLWGARGWLTPMENLPASYDVDDIFPSVRDGLSVDGTLYGLPFYAESSMTYYRKDLFEAAGLSMSEQPSWDQIREFAKTLNRPEQEQYGICLRGKAGWGENMALVTTLANAFGARWFDEAWHPEFTGPEWTRAITFYTDLLGQYGPPGASSNGFNENLALFNSGKCALWVDATVAGAFVTDPSQSEVADAVGFALAPKEVTAKGAGWLWSWALAIPSSSDAKDAARAFAVWATSKEYSELVAERYGIAAIPPGTRLSTYRNEAYMNAAPFAAVTLTSLERADPNDPTLKPVPYTGIQLVSIPEFQSIATQVGKLVSGALSGSLSVPQALKSAQAVSEREMKRARYIK</sequence>
<dbReference type="GO" id="GO:0042597">
    <property type="term" value="C:periplasmic space"/>
    <property type="evidence" value="ECO:0007669"/>
    <property type="project" value="UniProtKB-SubCell"/>
</dbReference>
<dbReference type="Proteomes" id="UP000189339">
    <property type="component" value="Unassembled WGS sequence"/>
</dbReference>
<evidence type="ECO:0000313" key="5">
    <source>
        <dbReference type="Proteomes" id="UP000189339"/>
    </source>
</evidence>
<evidence type="ECO:0000256" key="2">
    <source>
        <dbReference type="ARBA" id="ARBA00008520"/>
    </source>
</evidence>
<dbReference type="PANTHER" id="PTHR43649">
    <property type="entry name" value="ARABINOSE-BINDING PROTEIN-RELATED"/>
    <property type="match status" value="1"/>
</dbReference>